<proteinExistence type="predicted"/>
<sequence length="66" mass="7424">MNLIEMVDEVNKETEKLNSVANLIAGCDEGFDKEIKNGLVWLISDSADRIKELVNDCQKKKVKKDG</sequence>
<name>A0A833P341_UNCSA</name>
<dbReference type="EMBL" id="WPAF01000013">
    <property type="protein sequence ID" value="KAF0134055.1"/>
    <property type="molecule type" value="Genomic_DNA"/>
</dbReference>
<comment type="caution">
    <text evidence="1">The sequence shown here is derived from an EMBL/GenBank/DDBJ whole genome shotgun (WGS) entry which is preliminary data.</text>
</comment>
<organism evidence="1 2">
    <name type="scientific">Candidatus Saganbacteria bacterium</name>
    <dbReference type="NCBI Taxonomy" id="2575572"/>
    <lineage>
        <taxon>Bacteria</taxon>
        <taxon>Bacillati</taxon>
        <taxon>Saganbacteria</taxon>
    </lineage>
</organism>
<evidence type="ECO:0000313" key="2">
    <source>
        <dbReference type="Proteomes" id="UP000488506"/>
    </source>
</evidence>
<dbReference type="AlphaFoldDB" id="A0A833P341"/>
<dbReference type="Proteomes" id="UP000488506">
    <property type="component" value="Unassembled WGS sequence"/>
</dbReference>
<gene>
    <name evidence="1" type="ORF">FD145_909</name>
</gene>
<accession>A0A833P341</accession>
<reference evidence="1 2" key="1">
    <citation type="submission" date="2019-12" db="EMBL/GenBank/DDBJ databases">
        <authorList>
            <person name="Wolfe R."/>
            <person name="Danczak R."/>
            <person name="Wilkins M."/>
        </authorList>
    </citation>
    <scope>NUCLEOTIDE SEQUENCE [LARGE SCALE GENOMIC DNA]</scope>
    <source>
        <strain evidence="1">X2_MaxBin.013</strain>
    </source>
</reference>
<evidence type="ECO:0000313" key="1">
    <source>
        <dbReference type="EMBL" id="KAF0134055.1"/>
    </source>
</evidence>
<protein>
    <submittedName>
        <fullName evidence="1">Uncharacterized protein</fullName>
    </submittedName>
</protein>